<evidence type="ECO:0000256" key="4">
    <source>
        <dbReference type="ARBA" id="ARBA00022475"/>
    </source>
</evidence>
<dbReference type="Ensembl" id="ENSSLUT00000058498.1">
    <property type="protein sequence ID" value="ENSSLUP00000056843.1"/>
    <property type="gene ID" value="ENSSLUG00000024514.1"/>
</dbReference>
<sequence length="487" mass="54376">MKFFIRIKFSLFCGALSAAQQFNWNFQPAPNSFRDWRSNQDRPKVQEPAAVPQEKQSVHEPLSWRFPEPPAEEVPRFPSDFELKAPLAANSVSAICGENSVRVEAKKDLLGIGTPVRTADVTLGGCPATGEDDQVLIFESELHRCGSELLMSEDLFTYAFTLLYTASPLGGSQIIRTRDVQVSIQCQYQRKHDVSSGLLDPTWSPFIFTTDAEESLDFSITLMTDDWQSPRPSAQFLLGDMMKFEVSLKRFHHIPLRVTVDRCVATMLPSVDTVPRYYFLGNSGCLFDSQLTGSSSQFLPRSQDDKLQFEVEAFMFHQEDSGIIYITCGVKATVATAAVDATNKACSFSNGWKEASGSDRACSCCDTDCGAGSQSPLTGTGAPWHQEKVVGPIAVREKPLRLLAGSKEFRGSQLHDLTSQHLKLLSLNEKCSDWDIDLYFVINSSIMNFNNIKQNKKNNPRNPVESICFQLICSLSFFVPNMNQIKY</sequence>
<keyword evidence="7 14" id="KW-0165">Cleavage on pair of basic residues</keyword>
<evidence type="ECO:0000256" key="14">
    <source>
        <dbReference type="RuleBase" id="RU367066"/>
    </source>
</evidence>
<feature type="region of interest" description="Disordered" evidence="15">
    <location>
        <begin position="38"/>
        <end position="60"/>
    </location>
</feature>
<dbReference type="InterPro" id="IPR042235">
    <property type="entry name" value="ZP-C_dom"/>
</dbReference>
<organism evidence="17 18">
    <name type="scientific">Sander lucioperca</name>
    <name type="common">Pike-perch</name>
    <name type="synonym">Perca lucioperca</name>
    <dbReference type="NCBI Taxonomy" id="283035"/>
    <lineage>
        <taxon>Eukaryota</taxon>
        <taxon>Metazoa</taxon>
        <taxon>Chordata</taxon>
        <taxon>Craniata</taxon>
        <taxon>Vertebrata</taxon>
        <taxon>Euteleostomi</taxon>
        <taxon>Actinopterygii</taxon>
        <taxon>Neopterygii</taxon>
        <taxon>Teleostei</taxon>
        <taxon>Neoteleostei</taxon>
        <taxon>Acanthomorphata</taxon>
        <taxon>Eupercaria</taxon>
        <taxon>Perciformes</taxon>
        <taxon>Percoidei</taxon>
        <taxon>Percidae</taxon>
        <taxon>Luciopercinae</taxon>
        <taxon>Sander</taxon>
    </lineage>
</organism>
<dbReference type="Proteomes" id="UP000694568">
    <property type="component" value="Unplaced"/>
</dbReference>
<dbReference type="Gene3D" id="2.60.40.4100">
    <property type="entry name" value="Zona pellucida, ZP-C domain"/>
    <property type="match status" value="1"/>
</dbReference>
<dbReference type="GO" id="GO:2000344">
    <property type="term" value="P:positive regulation of acrosome reaction"/>
    <property type="evidence" value="ECO:0007669"/>
    <property type="project" value="UniProtKB-UniRule"/>
</dbReference>
<accession>A0A8D0ALG4</accession>
<evidence type="ECO:0000259" key="16">
    <source>
        <dbReference type="PROSITE" id="PS51034"/>
    </source>
</evidence>
<evidence type="ECO:0000256" key="8">
    <source>
        <dbReference type="ARBA" id="ARBA00022692"/>
    </source>
</evidence>
<dbReference type="GO" id="GO:0007339">
    <property type="term" value="P:binding of sperm to zona pellucida"/>
    <property type="evidence" value="ECO:0007669"/>
    <property type="project" value="UniProtKB-UniRule"/>
</dbReference>
<comment type="subcellular location">
    <subcellularLocation>
        <location evidence="1">Secreted</location>
        <location evidence="1">Extracellular space</location>
        <location evidence="1">Extracellular matrix</location>
    </subcellularLocation>
    <subcellularLocation>
        <location evidence="14">Zona pellucida</location>
    </subcellularLocation>
    <subcellularLocation>
        <location evidence="14">Cell membrane</location>
        <topology evidence="14">Single-pass type I membrane protein</topology>
    </subcellularLocation>
</comment>
<protein>
    <recommendedName>
        <fullName evidence="3 14">Zona pellucida sperm-binding protein 3</fullName>
    </recommendedName>
</protein>
<dbReference type="Pfam" id="PF23344">
    <property type="entry name" value="ZP-N"/>
    <property type="match status" value="1"/>
</dbReference>
<dbReference type="FunFam" id="2.60.40.4100:FF:000002">
    <property type="entry name" value="Zona pellucida sperm-binding protein 3"/>
    <property type="match status" value="1"/>
</dbReference>
<keyword evidence="18" id="KW-1185">Reference proteome</keyword>
<evidence type="ECO:0000256" key="13">
    <source>
        <dbReference type="ARBA" id="ARBA00023180"/>
    </source>
</evidence>
<keyword evidence="4 14" id="KW-1003">Cell membrane</keyword>
<dbReference type="InterPro" id="IPR055355">
    <property type="entry name" value="ZP-C"/>
</dbReference>
<evidence type="ECO:0000256" key="6">
    <source>
        <dbReference type="ARBA" id="ARBA00022530"/>
    </source>
</evidence>
<comment type="similarity">
    <text evidence="2 14">Belongs to the ZP domain family. ZPC subfamily.</text>
</comment>
<evidence type="ECO:0000256" key="10">
    <source>
        <dbReference type="ARBA" id="ARBA00022989"/>
    </source>
</evidence>
<evidence type="ECO:0000256" key="2">
    <source>
        <dbReference type="ARBA" id="ARBA00006735"/>
    </source>
</evidence>
<evidence type="ECO:0000256" key="1">
    <source>
        <dbReference type="ARBA" id="ARBA00004498"/>
    </source>
</evidence>
<dbReference type="AlphaFoldDB" id="A0A8D0ALG4"/>
<feature type="chain" id="PRO_5034492948" description="Zona pellucida sperm-binding protein 3" evidence="14">
    <location>
        <begin position="20"/>
        <end position="487"/>
    </location>
</feature>
<dbReference type="Gene3D" id="2.60.40.3210">
    <property type="entry name" value="Zona pellucida, ZP-N domain"/>
    <property type="match status" value="1"/>
</dbReference>
<evidence type="ECO:0000256" key="3">
    <source>
        <dbReference type="ARBA" id="ARBA00017980"/>
    </source>
</evidence>
<dbReference type="FunFam" id="2.60.40.3210:FF:000001">
    <property type="entry name" value="Zona pellucida sperm-binding protein 3"/>
    <property type="match status" value="1"/>
</dbReference>
<keyword evidence="10" id="KW-1133">Transmembrane helix</keyword>
<reference evidence="17" key="1">
    <citation type="submission" date="2025-08" db="UniProtKB">
        <authorList>
            <consortium name="Ensembl"/>
        </authorList>
    </citation>
    <scope>IDENTIFICATION</scope>
</reference>
<dbReference type="GeneTree" id="ENSGT01030000234567"/>
<evidence type="ECO:0000256" key="11">
    <source>
        <dbReference type="ARBA" id="ARBA00023136"/>
    </source>
</evidence>
<feature type="signal peptide" evidence="14">
    <location>
        <begin position="1"/>
        <end position="19"/>
    </location>
</feature>
<comment type="domain">
    <text evidence="14">The ZP domain is involved in the polymerization of the ZP proteins to form the zona pellucida.</text>
</comment>
<evidence type="ECO:0000256" key="7">
    <source>
        <dbReference type="ARBA" id="ARBA00022685"/>
    </source>
</evidence>
<dbReference type="InterPro" id="IPR001507">
    <property type="entry name" value="ZP_dom"/>
</dbReference>
<keyword evidence="8" id="KW-0812">Transmembrane</keyword>
<dbReference type="Pfam" id="PF00100">
    <property type="entry name" value="Zona_pellucida"/>
    <property type="match status" value="1"/>
</dbReference>
<reference evidence="17" key="2">
    <citation type="submission" date="2025-09" db="UniProtKB">
        <authorList>
            <consortium name="Ensembl"/>
        </authorList>
    </citation>
    <scope>IDENTIFICATION</scope>
</reference>
<comment type="PTM">
    <text evidence="14">Proteolytically cleaved before the transmembrane segment to yield the secreted ectodomain incorporated in the zona pellucida.</text>
</comment>
<dbReference type="GO" id="GO:0005886">
    <property type="term" value="C:plasma membrane"/>
    <property type="evidence" value="ECO:0007669"/>
    <property type="project" value="UniProtKB-SubCell"/>
</dbReference>
<dbReference type="PANTHER" id="PTHR11576:SF2">
    <property type="entry name" value="ZONA PELLUCIDA SPERM-BINDING PROTEIN 3"/>
    <property type="match status" value="1"/>
</dbReference>
<evidence type="ECO:0000313" key="18">
    <source>
        <dbReference type="Proteomes" id="UP000694568"/>
    </source>
</evidence>
<dbReference type="GO" id="GO:0035803">
    <property type="term" value="P:egg coat formation"/>
    <property type="evidence" value="ECO:0007669"/>
    <property type="project" value="UniProtKB-UniRule"/>
</dbReference>
<keyword evidence="11" id="KW-0472">Membrane</keyword>
<evidence type="ECO:0000256" key="15">
    <source>
        <dbReference type="SAM" id="MobiDB-lite"/>
    </source>
</evidence>
<keyword evidence="12 14" id="KW-1015">Disulfide bond</keyword>
<dbReference type="SMART" id="SM00241">
    <property type="entry name" value="ZP"/>
    <property type="match status" value="1"/>
</dbReference>
<evidence type="ECO:0000256" key="9">
    <source>
        <dbReference type="ARBA" id="ARBA00022729"/>
    </source>
</evidence>
<feature type="domain" description="ZP" evidence="16">
    <location>
        <begin position="95"/>
        <end position="353"/>
    </location>
</feature>
<keyword evidence="9 14" id="KW-0732">Signal</keyword>
<dbReference type="InterPro" id="IPR055356">
    <property type="entry name" value="ZP-N"/>
</dbReference>
<evidence type="ECO:0000256" key="12">
    <source>
        <dbReference type="ARBA" id="ARBA00023157"/>
    </source>
</evidence>
<dbReference type="PROSITE" id="PS51034">
    <property type="entry name" value="ZP_2"/>
    <property type="match status" value="1"/>
</dbReference>
<dbReference type="GO" id="GO:0035804">
    <property type="term" value="F:structural constituent of egg coat"/>
    <property type="evidence" value="ECO:0007669"/>
    <property type="project" value="UniProtKB-UniRule"/>
</dbReference>
<dbReference type="GO" id="GO:0035805">
    <property type="term" value="C:egg coat"/>
    <property type="evidence" value="ECO:0007669"/>
    <property type="project" value="UniProtKB-SubCell"/>
</dbReference>
<keyword evidence="5 14" id="KW-0964">Secreted</keyword>
<keyword evidence="6 14" id="KW-0272">Extracellular matrix</keyword>
<evidence type="ECO:0000313" key="17">
    <source>
        <dbReference type="Ensembl" id="ENSSLUP00000056843.1"/>
    </source>
</evidence>
<keyword evidence="13" id="KW-0325">Glycoprotein</keyword>
<comment type="function">
    <text evidence="14">Component of the zona pellucida, an extracellular matrix surrounding oocytes which mediates sperm binding, induction of the acrosome reaction and prevents post-fertilization polyspermy. The zona pellucida is composed of 3 to 4 glycoproteins, ZP1, ZP2, ZP3, and ZP4. ZP3 is essential for sperm binding and zona matrix formation.</text>
</comment>
<dbReference type="GO" id="GO:0032190">
    <property type="term" value="F:acrosin binding"/>
    <property type="evidence" value="ECO:0007669"/>
    <property type="project" value="TreeGrafter"/>
</dbReference>
<gene>
    <name evidence="17" type="primary">LOC116036277</name>
</gene>
<proteinExistence type="inferred from homology"/>
<name>A0A8D0ALG4_SANLU</name>
<dbReference type="PANTHER" id="PTHR11576">
    <property type="entry name" value="ZONA PELLUCIDA SPERM-BINDING PROTEIN 3"/>
    <property type="match status" value="1"/>
</dbReference>
<evidence type="ECO:0000256" key="5">
    <source>
        <dbReference type="ARBA" id="ARBA00022525"/>
    </source>
</evidence>